<accession>A0A553MPZ8</accession>
<keyword evidence="3" id="KW-1185">Reference proteome</keyword>
<dbReference type="EMBL" id="SRMA01027332">
    <property type="protein sequence ID" value="TRY55250.1"/>
    <property type="molecule type" value="Genomic_DNA"/>
</dbReference>
<feature type="domain" description="Teneurin N-terminal" evidence="1">
    <location>
        <begin position="1"/>
        <end position="76"/>
    </location>
</feature>
<dbReference type="AlphaFoldDB" id="A0A553MPZ8"/>
<dbReference type="Pfam" id="PF06484">
    <property type="entry name" value="Ten_N"/>
    <property type="match status" value="1"/>
</dbReference>
<protein>
    <recommendedName>
        <fullName evidence="1">Teneurin N-terminal domain-containing protein</fullName>
    </recommendedName>
</protein>
<comment type="caution">
    <text evidence="2">The sequence shown here is derived from an EMBL/GenBank/DDBJ whole genome shotgun (WGS) entry which is preliminary data.</text>
</comment>
<dbReference type="InterPro" id="IPR009471">
    <property type="entry name" value="Ten_N"/>
</dbReference>
<evidence type="ECO:0000313" key="2">
    <source>
        <dbReference type="EMBL" id="TRY55250.1"/>
    </source>
</evidence>
<dbReference type="OrthoDB" id="9932339at2759"/>
<dbReference type="GO" id="GO:0016020">
    <property type="term" value="C:membrane"/>
    <property type="evidence" value="ECO:0007669"/>
    <property type="project" value="InterPro"/>
</dbReference>
<dbReference type="STRING" id="623744.A0A553MPZ8"/>
<name>A0A553MPZ8_9TELE</name>
<gene>
    <name evidence="2" type="ORF">DNTS_014564</name>
</gene>
<dbReference type="PROSITE" id="PS51361">
    <property type="entry name" value="TENEURIN_N"/>
    <property type="match status" value="1"/>
</dbReference>
<dbReference type="GO" id="GO:0007165">
    <property type="term" value="P:signal transduction"/>
    <property type="evidence" value="ECO:0007669"/>
    <property type="project" value="InterPro"/>
</dbReference>
<evidence type="ECO:0000259" key="1">
    <source>
        <dbReference type="PROSITE" id="PS51361"/>
    </source>
</evidence>
<reference evidence="2 3" key="1">
    <citation type="journal article" date="2019" name="Sci. Data">
        <title>Hybrid genome assembly and annotation of Danionella translucida.</title>
        <authorList>
            <person name="Kadobianskyi M."/>
            <person name="Schulze L."/>
            <person name="Schuelke M."/>
            <person name="Judkewitz B."/>
        </authorList>
    </citation>
    <scope>NUCLEOTIDE SEQUENCE [LARGE SCALE GENOMIC DNA]</scope>
    <source>
        <strain evidence="2 3">Bolton</strain>
    </source>
</reference>
<evidence type="ECO:0000313" key="3">
    <source>
        <dbReference type="Proteomes" id="UP000316079"/>
    </source>
</evidence>
<organism evidence="2 3">
    <name type="scientific">Danionella cerebrum</name>
    <dbReference type="NCBI Taxonomy" id="2873325"/>
    <lineage>
        <taxon>Eukaryota</taxon>
        <taxon>Metazoa</taxon>
        <taxon>Chordata</taxon>
        <taxon>Craniata</taxon>
        <taxon>Vertebrata</taxon>
        <taxon>Euteleostomi</taxon>
        <taxon>Actinopterygii</taxon>
        <taxon>Neopterygii</taxon>
        <taxon>Teleostei</taxon>
        <taxon>Ostariophysi</taxon>
        <taxon>Cypriniformes</taxon>
        <taxon>Danionidae</taxon>
        <taxon>Danioninae</taxon>
        <taxon>Danionella</taxon>
    </lineage>
</organism>
<proteinExistence type="predicted"/>
<sequence>MDLKELRHRSLTHGHCRKHFQFNTSSLDHENCRVPTQKSYSSSETLKAFDHESRLHYGGCVAELVHHEAEEFTRPGADVLQPDATDPSSLTHTHQSTRFMPQAVDLLLNLCRDYWLRAEQQITDDLN</sequence>
<dbReference type="Proteomes" id="UP000316079">
    <property type="component" value="Unassembled WGS sequence"/>
</dbReference>